<gene>
    <name evidence="1" type="ORF">BDW02DRAFT_565089</name>
</gene>
<evidence type="ECO:0000313" key="1">
    <source>
        <dbReference type="EMBL" id="KAF1838273.1"/>
    </source>
</evidence>
<accession>A0A6A5KX75</accession>
<evidence type="ECO:0000313" key="2">
    <source>
        <dbReference type="Proteomes" id="UP000800040"/>
    </source>
</evidence>
<dbReference type="AlphaFoldDB" id="A0A6A5KX75"/>
<keyword evidence="2" id="KW-1185">Reference proteome</keyword>
<organism evidence="1 2">
    <name type="scientific">Decorospora gaudefroyi</name>
    <dbReference type="NCBI Taxonomy" id="184978"/>
    <lineage>
        <taxon>Eukaryota</taxon>
        <taxon>Fungi</taxon>
        <taxon>Dikarya</taxon>
        <taxon>Ascomycota</taxon>
        <taxon>Pezizomycotina</taxon>
        <taxon>Dothideomycetes</taxon>
        <taxon>Pleosporomycetidae</taxon>
        <taxon>Pleosporales</taxon>
        <taxon>Pleosporineae</taxon>
        <taxon>Pleosporaceae</taxon>
        <taxon>Decorospora</taxon>
    </lineage>
</organism>
<dbReference type="Proteomes" id="UP000800040">
    <property type="component" value="Unassembled WGS sequence"/>
</dbReference>
<proteinExistence type="predicted"/>
<reference evidence="1" key="1">
    <citation type="submission" date="2020-01" db="EMBL/GenBank/DDBJ databases">
        <authorList>
            <consortium name="DOE Joint Genome Institute"/>
            <person name="Haridas S."/>
            <person name="Albert R."/>
            <person name="Binder M."/>
            <person name="Bloem J."/>
            <person name="Labutti K."/>
            <person name="Salamov A."/>
            <person name="Andreopoulos B."/>
            <person name="Baker S.E."/>
            <person name="Barry K."/>
            <person name="Bills G."/>
            <person name="Bluhm B.H."/>
            <person name="Cannon C."/>
            <person name="Castanera R."/>
            <person name="Culley D.E."/>
            <person name="Daum C."/>
            <person name="Ezra D."/>
            <person name="Gonzalez J.B."/>
            <person name="Henrissat B."/>
            <person name="Kuo A."/>
            <person name="Liang C."/>
            <person name="Lipzen A."/>
            <person name="Lutzoni F."/>
            <person name="Magnuson J."/>
            <person name="Mondo S."/>
            <person name="Nolan M."/>
            <person name="Ohm R."/>
            <person name="Pangilinan J."/>
            <person name="Park H.-J."/>
            <person name="Ramirez L."/>
            <person name="Alfaro M."/>
            <person name="Sun H."/>
            <person name="Tritt A."/>
            <person name="Yoshinaga Y."/>
            <person name="Zwiers L.-H."/>
            <person name="Turgeon B.G."/>
            <person name="Goodwin S.B."/>
            <person name="Spatafora J.W."/>
            <person name="Crous P.W."/>
            <person name="Grigoriev I.V."/>
        </authorList>
    </citation>
    <scope>NUCLEOTIDE SEQUENCE</scope>
    <source>
        <strain evidence="1">P77</strain>
    </source>
</reference>
<dbReference type="EMBL" id="ML975253">
    <property type="protein sequence ID" value="KAF1838273.1"/>
    <property type="molecule type" value="Genomic_DNA"/>
</dbReference>
<protein>
    <submittedName>
        <fullName evidence="1">Uncharacterized protein</fullName>
    </submittedName>
</protein>
<name>A0A6A5KX75_9PLEO</name>
<sequence>MVYSNLTLPCVKGGSCDDARAVFPLKERLGLRRGATKRCVARRFASQTASTGKAWMRQVGSCALSQPYGLIPRHPHRPMVLGVFWGLGRYTAALLYALISETGRKCRSKAGCITAHACETDSAWLKMDPWGREAAFERTHGRPGELGALIRA</sequence>